<dbReference type="Pfam" id="PF05238">
    <property type="entry name" value="CENP-N"/>
    <property type="match status" value="1"/>
</dbReference>
<dbReference type="GO" id="GO:0034080">
    <property type="term" value="P:CENP-A containing chromatin assembly"/>
    <property type="evidence" value="ECO:0007669"/>
    <property type="project" value="InterPro"/>
</dbReference>
<dbReference type="EMBL" id="NAJN01001952">
    <property type="protein sequence ID" value="TKA59769.1"/>
    <property type="molecule type" value="Genomic_DNA"/>
</dbReference>
<dbReference type="AlphaFoldDB" id="A0A4U0XB92"/>
<evidence type="ECO:0000313" key="2">
    <source>
        <dbReference type="EMBL" id="TKA47809.1"/>
    </source>
</evidence>
<dbReference type="OrthoDB" id="6585699at2759"/>
<reference evidence="4 5" key="1">
    <citation type="submission" date="2017-03" db="EMBL/GenBank/DDBJ databases">
        <title>Genomes of endolithic fungi from Antarctica.</title>
        <authorList>
            <person name="Coleine C."/>
            <person name="Masonjones S."/>
            <person name="Stajich J.E."/>
        </authorList>
    </citation>
    <scope>NUCLEOTIDE SEQUENCE [LARGE SCALE GENOMIC DNA]</scope>
    <source>
        <strain evidence="4 5">CCFEE 5187</strain>
    </source>
</reference>
<dbReference type="EMBL" id="NAJN01002865">
    <property type="protein sequence ID" value="TKA47809.1"/>
    <property type="molecule type" value="Genomic_DNA"/>
</dbReference>
<gene>
    <name evidence="4" type="ORF">B0A49_08030</name>
    <name evidence="3" type="ORF">B0A49_10875</name>
    <name evidence="2" type="ORF">B0A49_13468</name>
</gene>
<evidence type="ECO:0000313" key="5">
    <source>
        <dbReference type="Proteomes" id="UP000308768"/>
    </source>
</evidence>
<name>A0A4U0XB92_9PEZI</name>
<dbReference type="Proteomes" id="UP000308768">
    <property type="component" value="Unassembled WGS sequence"/>
</dbReference>
<comment type="caution">
    <text evidence="4">The sequence shown here is derived from an EMBL/GenBank/DDBJ whole genome shotgun (WGS) entry which is preliminary data.</text>
</comment>
<dbReference type="EMBL" id="NAJN01000437">
    <property type="protein sequence ID" value="TKA73381.1"/>
    <property type="molecule type" value="Genomic_DNA"/>
</dbReference>
<feature type="region of interest" description="Disordered" evidence="1">
    <location>
        <begin position="401"/>
        <end position="445"/>
    </location>
</feature>
<keyword evidence="5" id="KW-1185">Reference proteome</keyword>
<proteinExistence type="predicted"/>
<dbReference type="GO" id="GO:0007059">
    <property type="term" value="P:chromosome segregation"/>
    <property type="evidence" value="ECO:0007669"/>
    <property type="project" value="InterPro"/>
</dbReference>
<sequence>MAPRSQLSIPTNAPLPHDHLLPSTSRAVFKAFNRLSRPSLVRLALEWLEPPNLQWCKPFLTVDEESSDEDVSYTPAQSLEELREIYQEVQNSRGSKRDIIDRILECDWRRGISLYQLATAETRYLRDHQTSQRWTALRLTKLQPNGDALTGASDDDCTDHAPHFHLPTFLHNLQREVSPIARAHYYLTRLDDLPLTLLRIQTLNSTLTISASSLPTTSTSQSLTLLFPPNTPFIYISHPSTSSGQPSNSEARSLRSAVLAAVPKALSRPQNRYTLHPTSLSTKSLSALLSLRGPGRSNNAAGGWSIFADGSVDGHLLDYSGSQRQSGNPEEDSGMGKTVEGKERTMAPPTAAAQKRRLPRVGERDDAHRKRRVLIAAGRFGTSALPHDGKGLERFDVRIEDSFPTSPFPPPSAPPSSATVIPDSHPDPSNPDSQPEPELEPDAWTPDLRLSFHGSHVFAGIRQLVEEGVVDGAAMPGWMTGEVGVSVGVVRAGRMAGGKEG</sequence>
<protein>
    <recommendedName>
        <fullName evidence="6">CHL4-domain-containing protein</fullName>
    </recommendedName>
</protein>
<evidence type="ECO:0000313" key="3">
    <source>
        <dbReference type="EMBL" id="TKA59769.1"/>
    </source>
</evidence>
<organism evidence="4 5">
    <name type="scientific">Cryomyces minteri</name>
    <dbReference type="NCBI Taxonomy" id="331657"/>
    <lineage>
        <taxon>Eukaryota</taxon>
        <taxon>Fungi</taxon>
        <taxon>Dikarya</taxon>
        <taxon>Ascomycota</taxon>
        <taxon>Pezizomycotina</taxon>
        <taxon>Dothideomycetes</taxon>
        <taxon>Dothideomycetes incertae sedis</taxon>
        <taxon>Cryomyces</taxon>
    </lineage>
</organism>
<dbReference type="InterPro" id="IPR007902">
    <property type="entry name" value="Chl4/mis15/CENP-N"/>
</dbReference>
<evidence type="ECO:0000256" key="1">
    <source>
        <dbReference type="SAM" id="MobiDB-lite"/>
    </source>
</evidence>
<accession>A0A4U0XB92</accession>
<feature type="region of interest" description="Disordered" evidence="1">
    <location>
        <begin position="317"/>
        <end position="369"/>
    </location>
</feature>
<dbReference type="Gene3D" id="3.10.20.720">
    <property type="match status" value="1"/>
</dbReference>
<evidence type="ECO:0000313" key="4">
    <source>
        <dbReference type="EMBL" id="TKA73381.1"/>
    </source>
</evidence>
<dbReference type="STRING" id="331657.A0A4U0XB92"/>
<evidence type="ECO:0008006" key="6">
    <source>
        <dbReference type="Google" id="ProtNLM"/>
    </source>
</evidence>